<keyword evidence="3 7" id="KW-0812">Transmembrane</keyword>
<dbReference type="RefSeq" id="WP_169487329.1">
    <property type="nucleotide sequence ID" value="NZ_JABBGJ010000022.1"/>
</dbReference>
<feature type="transmembrane region" description="Helical" evidence="7">
    <location>
        <begin position="308"/>
        <end position="329"/>
    </location>
</feature>
<evidence type="ECO:0000256" key="4">
    <source>
        <dbReference type="ARBA" id="ARBA00022989"/>
    </source>
</evidence>
<dbReference type="SUPFAM" id="SSF82866">
    <property type="entry name" value="Multidrug efflux transporter AcrB transmembrane domain"/>
    <property type="match status" value="2"/>
</dbReference>
<evidence type="ECO:0000256" key="6">
    <source>
        <dbReference type="SAM" id="MobiDB-lite"/>
    </source>
</evidence>
<dbReference type="AlphaFoldDB" id="A0A848IDS5"/>
<keyword evidence="2" id="KW-1003">Cell membrane</keyword>
<feature type="transmembrane region" description="Helical" evidence="7">
    <location>
        <begin position="282"/>
        <end position="301"/>
    </location>
</feature>
<feature type="domain" description="Membrane transport protein MMPL" evidence="8">
    <location>
        <begin position="666"/>
        <end position="809"/>
    </location>
</feature>
<dbReference type="InterPro" id="IPR004869">
    <property type="entry name" value="MMPL_dom"/>
</dbReference>
<dbReference type="PANTHER" id="PTHR33406">
    <property type="entry name" value="MEMBRANE PROTEIN MJ1562-RELATED"/>
    <property type="match status" value="1"/>
</dbReference>
<name>A0A848IDS5_9BURK</name>
<feature type="transmembrane region" description="Helical" evidence="7">
    <location>
        <begin position="403"/>
        <end position="426"/>
    </location>
</feature>
<feature type="transmembrane region" description="Helical" evidence="7">
    <location>
        <begin position="373"/>
        <end position="397"/>
    </location>
</feature>
<sequence>MQVLQQRSAKQAWGMRAAWLLLALAAALYCGWRFAGPSPLQTNLLALLPATEADPVAEKAVDTLAAALGDRTVFLVTSNDDAHAKAAAKQLGASLQKSGAFGSVTAELPPFDLSQIAALYMPYRFGLLTPADRATLAQSNASSPASPDTPQEVSRPAGSPLGGLGETLAQRIYSPLRGGLTTPLADDPFGWLEHWLGGLPLATSNLELEDNMLVSHRGAATSVLIVATLPGSAYESRTQHAVLAALAQAESVLKQAFPDVSVARTGAVFYAESARSASEHEVHLIGVASLCGIALLMMWVFRSPRLLLLGFVSTALGIVCALAVTMLVFGQLHLLTLVFGASLIGEAVDYSIQYFVVYLGAERDWDSRRGARAVRPALTVALATSLLGYAILTWVPFPALKQIACFAIAGITTAFASVLWLLPALLTRPPKRSPQRVFAGAARVLTVWHRTIGGKRAWFVAALLLIVAIPGWLRLTSDDDIHLLIQRDPSLVAQEDKVRAAVGVDNSAQFFVVRGETPEIVLQRAEVLGARLDGLNGTPNKVGSYQSVAQFVPSAKQQNEDRALLAQHVFNDPAALRATLLRAGFKDEVADAWLAAFAKPQPPLTVDTWLATPWSQPYKHLWLGEVDSTTKAYAAVVIPQGVTSQNEPALIATAQAVPGVVFVDKAASVSKLFGAYRVDSGWWLAGALALVLVLLMLRYSLSGGIAVTLPVLLAVGVTLAVFGYVHVPLNLFNWLALMLVLGVGANYAVFLREGCLRTDADLGAVWTGVLLSAATTLLSFGMLGMSAMPALKSFGATLALGIAVSVLLAPIGMPSESRRAA</sequence>
<organism evidence="9 10">
    <name type="scientific">Paraburkholderia polaris</name>
    <dbReference type="NCBI Taxonomy" id="2728848"/>
    <lineage>
        <taxon>Bacteria</taxon>
        <taxon>Pseudomonadati</taxon>
        <taxon>Pseudomonadota</taxon>
        <taxon>Betaproteobacteria</taxon>
        <taxon>Burkholderiales</taxon>
        <taxon>Burkholderiaceae</taxon>
        <taxon>Paraburkholderia</taxon>
    </lineage>
</organism>
<comment type="subcellular location">
    <subcellularLocation>
        <location evidence="1">Cell membrane</location>
        <topology evidence="1">Multi-pass membrane protein</topology>
    </subcellularLocation>
</comment>
<dbReference type="InterPro" id="IPR050545">
    <property type="entry name" value="Mycobact_MmpL"/>
</dbReference>
<feature type="transmembrane region" description="Helical" evidence="7">
    <location>
        <begin position="731"/>
        <end position="751"/>
    </location>
</feature>
<dbReference type="GO" id="GO:0005886">
    <property type="term" value="C:plasma membrane"/>
    <property type="evidence" value="ECO:0007669"/>
    <property type="project" value="UniProtKB-SubCell"/>
</dbReference>
<evidence type="ECO:0000313" key="10">
    <source>
        <dbReference type="Proteomes" id="UP000544134"/>
    </source>
</evidence>
<reference evidence="9 10" key="1">
    <citation type="submission" date="2020-04" db="EMBL/GenBank/DDBJ databases">
        <title>Paraburkholderia sp. RP-4-7 isolated from soil.</title>
        <authorList>
            <person name="Dahal R.H."/>
        </authorList>
    </citation>
    <scope>NUCLEOTIDE SEQUENCE [LARGE SCALE GENOMIC DNA]</scope>
    <source>
        <strain evidence="9 10">RP-4-7</strain>
    </source>
</reference>
<feature type="transmembrane region" description="Helical" evidence="7">
    <location>
        <begin position="335"/>
        <end position="361"/>
    </location>
</feature>
<dbReference type="PANTHER" id="PTHR33406:SF13">
    <property type="entry name" value="MEMBRANE PROTEIN YDFJ"/>
    <property type="match status" value="1"/>
</dbReference>
<keyword evidence="10" id="KW-1185">Reference proteome</keyword>
<evidence type="ECO:0000313" key="9">
    <source>
        <dbReference type="EMBL" id="NMM00402.1"/>
    </source>
</evidence>
<comment type="caution">
    <text evidence="9">The sequence shown here is derived from an EMBL/GenBank/DDBJ whole genome shotgun (WGS) entry which is preliminary data.</text>
</comment>
<evidence type="ECO:0000256" key="7">
    <source>
        <dbReference type="SAM" id="Phobius"/>
    </source>
</evidence>
<feature type="transmembrane region" description="Helical" evidence="7">
    <location>
        <begin position="680"/>
        <end position="697"/>
    </location>
</feature>
<feature type="transmembrane region" description="Helical" evidence="7">
    <location>
        <begin position="457"/>
        <end position="475"/>
    </location>
</feature>
<feature type="compositionally biased region" description="Polar residues" evidence="6">
    <location>
        <begin position="136"/>
        <end position="152"/>
    </location>
</feature>
<accession>A0A848IDS5</accession>
<keyword evidence="4 7" id="KW-1133">Transmembrane helix</keyword>
<feature type="transmembrane region" description="Helical" evidence="7">
    <location>
        <begin position="704"/>
        <end position="725"/>
    </location>
</feature>
<evidence type="ECO:0000256" key="5">
    <source>
        <dbReference type="ARBA" id="ARBA00023136"/>
    </source>
</evidence>
<dbReference type="Pfam" id="PF03176">
    <property type="entry name" value="MMPL"/>
    <property type="match status" value="2"/>
</dbReference>
<dbReference type="Gene3D" id="1.20.1640.10">
    <property type="entry name" value="Multidrug efflux transporter AcrB transmembrane domain"/>
    <property type="match status" value="2"/>
</dbReference>
<feature type="region of interest" description="Disordered" evidence="6">
    <location>
        <begin position="136"/>
        <end position="161"/>
    </location>
</feature>
<feature type="transmembrane region" description="Helical" evidence="7">
    <location>
        <begin position="794"/>
        <end position="813"/>
    </location>
</feature>
<gene>
    <name evidence="9" type="ORF">HHL24_20990</name>
</gene>
<evidence type="ECO:0000259" key="8">
    <source>
        <dbReference type="Pfam" id="PF03176"/>
    </source>
</evidence>
<feature type="transmembrane region" description="Helical" evidence="7">
    <location>
        <begin position="763"/>
        <end position="788"/>
    </location>
</feature>
<feature type="domain" description="Membrane transport protein MMPL" evidence="8">
    <location>
        <begin position="210"/>
        <end position="451"/>
    </location>
</feature>
<protein>
    <submittedName>
        <fullName evidence="9">MMPL family transporter</fullName>
    </submittedName>
</protein>
<dbReference type="EMBL" id="JABBGJ010000022">
    <property type="protein sequence ID" value="NMM00402.1"/>
    <property type="molecule type" value="Genomic_DNA"/>
</dbReference>
<keyword evidence="5 7" id="KW-0472">Membrane</keyword>
<dbReference type="Proteomes" id="UP000544134">
    <property type="component" value="Unassembled WGS sequence"/>
</dbReference>
<evidence type="ECO:0000256" key="2">
    <source>
        <dbReference type="ARBA" id="ARBA00022475"/>
    </source>
</evidence>
<evidence type="ECO:0000256" key="3">
    <source>
        <dbReference type="ARBA" id="ARBA00022692"/>
    </source>
</evidence>
<proteinExistence type="predicted"/>
<evidence type="ECO:0000256" key="1">
    <source>
        <dbReference type="ARBA" id="ARBA00004651"/>
    </source>
</evidence>